<dbReference type="InterPro" id="IPR045096">
    <property type="entry name" value="EDR2-like"/>
</dbReference>
<dbReference type="InterPro" id="IPR023393">
    <property type="entry name" value="START-like_dom_sf"/>
</dbReference>
<dbReference type="GO" id="GO:0005783">
    <property type="term" value="C:endoplasmic reticulum"/>
    <property type="evidence" value="ECO:0007669"/>
    <property type="project" value="UniProtKB-SubCell"/>
</dbReference>
<sequence>MEGWLYLIRSSRFGQHYSRKRFFILKENVLRSFKIIPSSQMEEPIRSAVIDSCIRVTDNGRESINRKVLFIFTVYNASNQGDKLKLGASSSEEAAKWIRSFQEAAVKEYPDPTENFVACSKKRRSTLRYGGSKSADWKYSNLNFQSCVYSEAITSDVIAPSPWKIFGCQNGLRMFKEAKYWDSRGRNWGDHPAIMAVGVVDGTSEAIFHTLMSLDPSRSEWDFCINRGSVVDHLDGHTDIIHLQLYSDWLPWGIKPRDLLLRRYWRREDDGTYVLLYHSVYHSKCPPKKGYIRACLKSGGFVVSPVNKGTQSIVRHMLAIDWKLWKLYLQPTSAKSITIRMLERVAALRELYRTKAGNYSSEPITMTKDIELPLSINEDVNIEVPEENSSIEKLVVVKDEVNQEVSGLNSLMGLNDSDEFFDVPESTDYDHFDNNQWHSDLSSEQLGVPQPRISSAAGLVKKFQGLAVQKKGYMDLQEVTREESAPCSYGSTLQNDPTYTLPCTWAASDPSLFLVRGESYLQDHQKVKAKDTLMQLVGTDWLCCDTREDDLSSRPGSIVQQYAAKGGPEFFFVINIQMPGSPMYNIALYYMMKTPLEDNPLLQKFVEGDDTYRNSRFKLIPYISKGSWIVKQSVGKKACLVGQALEVRYIRGKNYLELDIDVGSSTVARGVASLVLGYLNNLVVEMAFLIQGNTQDELPEVLIGTCRLNHMDASKAIAVNP</sequence>
<evidence type="ECO:0000313" key="5">
    <source>
        <dbReference type="Proteomes" id="UP000087171"/>
    </source>
</evidence>
<evidence type="ECO:0000259" key="4">
    <source>
        <dbReference type="PROSITE" id="PS50848"/>
    </source>
</evidence>
<dbReference type="AlphaFoldDB" id="A0A1S2XZU6"/>
<dbReference type="Pfam" id="PF07059">
    <property type="entry name" value="EDR2_C"/>
    <property type="match status" value="1"/>
</dbReference>
<dbReference type="Gene3D" id="3.30.530.20">
    <property type="match status" value="1"/>
</dbReference>
<dbReference type="InterPro" id="IPR011993">
    <property type="entry name" value="PH-like_dom_sf"/>
</dbReference>
<dbReference type="InterPro" id="IPR001849">
    <property type="entry name" value="PH_domain"/>
</dbReference>
<protein>
    <submittedName>
        <fullName evidence="6">Protein ENHANCED DISEASE RESISTANCE 2-like</fullName>
    </submittedName>
</protein>
<feature type="domain" description="PH" evidence="3">
    <location>
        <begin position="1"/>
        <end position="106"/>
    </location>
</feature>
<dbReference type="Proteomes" id="UP000087171">
    <property type="component" value="Chromosome Ca4"/>
</dbReference>
<dbReference type="InterPro" id="IPR002913">
    <property type="entry name" value="START_lipid-bd_dom"/>
</dbReference>
<dbReference type="GeneID" id="101513040"/>
<name>A0A1S2XZU6_CICAR</name>
<dbReference type="PROSITE" id="PS50003">
    <property type="entry name" value="PH_DOMAIN"/>
    <property type="match status" value="1"/>
</dbReference>
<feature type="domain" description="START" evidence="4">
    <location>
        <begin position="163"/>
        <end position="337"/>
    </location>
</feature>
<dbReference type="PROSITE" id="PS50848">
    <property type="entry name" value="START"/>
    <property type="match status" value="1"/>
</dbReference>
<evidence type="ECO:0000259" key="3">
    <source>
        <dbReference type="PROSITE" id="PS50003"/>
    </source>
</evidence>
<dbReference type="SUPFAM" id="SSF55961">
    <property type="entry name" value="Bet v1-like"/>
    <property type="match status" value="1"/>
</dbReference>
<dbReference type="SMART" id="SM00234">
    <property type="entry name" value="START"/>
    <property type="match status" value="1"/>
</dbReference>
<proteinExistence type="predicted"/>
<accession>A0A1S2XZU6</accession>
<organism evidence="5 6">
    <name type="scientific">Cicer arietinum</name>
    <name type="common">Chickpea</name>
    <name type="synonym">Garbanzo</name>
    <dbReference type="NCBI Taxonomy" id="3827"/>
    <lineage>
        <taxon>Eukaryota</taxon>
        <taxon>Viridiplantae</taxon>
        <taxon>Streptophyta</taxon>
        <taxon>Embryophyta</taxon>
        <taxon>Tracheophyta</taxon>
        <taxon>Spermatophyta</taxon>
        <taxon>Magnoliopsida</taxon>
        <taxon>eudicotyledons</taxon>
        <taxon>Gunneridae</taxon>
        <taxon>Pentapetalae</taxon>
        <taxon>rosids</taxon>
        <taxon>fabids</taxon>
        <taxon>Fabales</taxon>
        <taxon>Fabaceae</taxon>
        <taxon>Papilionoideae</taxon>
        <taxon>50 kb inversion clade</taxon>
        <taxon>NPAAA clade</taxon>
        <taxon>Hologalegina</taxon>
        <taxon>IRL clade</taxon>
        <taxon>Cicereae</taxon>
        <taxon>Cicer</taxon>
    </lineage>
</organism>
<dbReference type="SUPFAM" id="SSF50729">
    <property type="entry name" value="PH domain-like"/>
    <property type="match status" value="1"/>
</dbReference>
<dbReference type="PANTHER" id="PTHR12136:SF103">
    <property type="entry name" value="PROTEIN ENHANCED DISEASE RESISTANCE 2-LIKE"/>
    <property type="match status" value="1"/>
</dbReference>
<reference evidence="6" key="2">
    <citation type="submission" date="2025-08" db="UniProtKB">
        <authorList>
            <consortium name="RefSeq"/>
        </authorList>
    </citation>
    <scope>IDENTIFICATION</scope>
    <source>
        <tissue evidence="6">Etiolated seedlings</tissue>
    </source>
</reference>
<keyword evidence="5" id="KW-1185">Reference proteome</keyword>
<dbReference type="PaxDb" id="3827-XP_004496270.1"/>
<evidence type="ECO:0000313" key="6">
    <source>
        <dbReference type="RefSeq" id="XP_004496270.1"/>
    </source>
</evidence>
<evidence type="ECO:0000256" key="1">
    <source>
        <dbReference type="ARBA" id="ARBA00004240"/>
    </source>
</evidence>
<dbReference type="InterPro" id="IPR009769">
    <property type="entry name" value="EDR2_C"/>
</dbReference>
<dbReference type="GO" id="GO:0008289">
    <property type="term" value="F:lipid binding"/>
    <property type="evidence" value="ECO:0007669"/>
    <property type="project" value="InterPro"/>
</dbReference>
<dbReference type="FunFam" id="3.30.530.20:FF:000068">
    <property type="entry name" value="Pleckstrin homology (PH) and lipid-binding START domains-containing protein"/>
    <property type="match status" value="1"/>
</dbReference>
<dbReference type="Gene3D" id="2.30.29.30">
    <property type="entry name" value="Pleckstrin-homology domain (PH domain)/Phosphotyrosine-binding domain (PTB)"/>
    <property type="match status" value="1"/>
</dbReference>
<dbReference type="KEGG" id="cam:101513040"/>
<dbReference type="CDD" id="cd00177">
    <property type="entry name" value="START"/>
    <property type="match status" value="1"/>
</dbReference>
<dbReference type="eggNOG" id="ENOG502QQJT">
    <property type="taxonomic scope" value="Eukaryota"/>
</dbReference>
<dbReference type="Pfam" id="PF00169">
    <property type="entry name" value="PH"/>
    <property type="match status" value="1"/>
</dbReference>
<dbReference type="SMART" id="SM00233">
    <property type="entry name" value="PH"/>
    <property type="match status" value="1"/>
</dbReference>
<dbReference type="RefSeq" id="XP_004496270.1">
    <property type="nucleotide sequence ID" value="XM_004496213.3"/>
</dbReference>
<dbReference type="PANTHER" id="PTHR12136">
    <property type="entry name" value="ENHANCED DISEASE RESISTANCE-RELATED"/>
    <property type="match status" value="1"/>
</dbReference>
<dbReference type="CDD" id="cd00821">
    <property type="entry name" value="PH"/>
    <property type="match status" value="1"/>
</dbReference>
<keyword evidence="2" id="KW-0256">Endoplasmic reticulum</keyword>
<comment type="subcellular location">
    <subcellularLocation>
        <location evidence="1">Endoplasmic reticulum</location>
    </subcellularLocation>
</comment>
<gene>
    <name evidence="6" type="primary">LOC101513040</name>
</gene>
<reference evidence="5" key="1">
    <citation type="journal article" date="2013" name="Nat. Biotechnol.">
        <title>Draft genome sequence of chickpea (Cicer arietinum) provides a resource for trait improvement.</title>
        <authorList>
            <person name="Varshney R.K."/>
            <person name="Song C."/>
            <person name="Saxena R.K."/>
            <person name="Azam S."/>
            <person name="Yu S."/>
            <person name="Sharpe A.G."/>
            <person name="Cannon S."/>
            <person name="Baek J."/>
            <person name="Rosen B.D."/>
            <person name="Tar'an B."/>
            <person name="Millan T."/>
            <person name="Zhang X."/>
            <person name="Ramsay L.D."/>
            <person name="Iwata A."/>
            <person name="Wang Y."/>
            <person name="Nelson W."/>
            <person name="Farmer A.D."/>
            <person name="Gaur P.M."/>
            <person name="Soderlund C."/>
            <person name="Penmetsa R.V."/>
            <person name="Xu C."/>
            <person name="Bharti A.K."/>
            <person name="He W."/>
            <person name="Winter P."/>
            <person name="Zhao S."/>
            <person name="Hane J.K."/>
            <person name="Carrasquilla-Garcia N."/>
            <person name="Condie J.A."/>
            <person name="Upadhyaya H.D."/>
            <person name="Luo M.C."/>
            <person name="Thudi M."/>
            <person name="Gowda C.L."/>
            <person name="Singh N.P."/>
            <person name="Lichtenzveig J."/>
            <person name="Gali K.K."/>
            <person name="Rubio J."/>
            <person name="Nadarajan N."/>
            <person name="Dolezel J."/>
            <person name="Bansal K.C."/>
            <person name="Xu X."/>
            <person name="Edwards D."/>
            <person name="Zhang G."/>
            <person name="Kahl G."/>
            <person name="Gil J."/>
            <person name="Singh K.B."/>
            <person name="Datta S.K."/>
            <person name="Jackson S.A."/>
            <person name="Wang J."/>
            <person name="Cook D.R."/>
        </authorList>
    </citation>
    <scope>NUCLEOTIDE SEQUENCE [LARGE SCALE GENOMIC DNA]</scope>
    <source>
        <strain evidence="5">cv. CDC Frontier</strain>
    </source>
</reference>
<dbReference type="Pfam" id="PF01852">
    <property type="entry name" value="START"/>
    <property type="match status" value="1"/>
</dbReference>
<dbReference type="OrthoDB" id="9970435at2759"/>
<evidence type="ECO:0000256" key="2">
    <source>
        <dbReference type="ARBA" id="ARBA00022824"/>
    </source>
</evidence>